<comment type="caution">
    <text evidence="3">The sequence shown here is derived from an EMBL/GenBank/DDBJ whole genome shotgun (WGS) entry which is preliminary data.</text>
</comment>
<dbReference type="SUPFAM" id="SSF51261">
    <property type="entry name" value="Duplicated hybrid motif"/>
    <property type="match status" value="1"/>
</dbReference>
<accession>A0A0G0VB67</accession>
<feature type="domain" description="M23ase beta-sheet core" evidence="2">
    <location>
        <begin position="72"/>
        <end position="156"/>
    </location>
</feature>
<protein>
    <submittedName>
        <fullName evidence="3">Serine-aspartate repeat-containing protein F</fullName>
    </submittedName>
</protein>
<dbReference type="Proteomes" id="UP000033930">
    <property type="component" value="Unassembled WGS sequence"/>
</dbReference>
<evidence type="ECO:0000313" key="3">
    <source>
        <dbReference type="EMBL" id="KKR98124.1"/>
    </source>
</evidence>
<dbReference type="PATRIC" id="fig|1618983.3.peg.803"/>
<sequence>MRKLQHMTFSFVIVTGFYIVLLFMSGCHGFGGGQDLVTVQMPFAFGYSSLCTQGVGGSYSHNTSQTRYDLDFDTPNDRDDYVYAPVGGTIYVHDTNRISGFGVHINIDLGDGTFILLGHLDDVFVQDGSEVAQGQLIATEGTTGASSGDHLHMGRHLGDAGQDALSSTSIEGLAIEAYDANDPGVLSRLTNEFTCDLSYGHNYQSRMQTVLWHPDGTLVKSPLSSEVYVLDDGYKHHILNEQVFWSHNWDFSQVTFVDEVELACYATGAELDQEVQISAVYDSGTVWLLVGAQDGEDNLRYRVDTRYWQSILQSWGISASTYGDLSQDTSIFADYPLSVENAELREGTLVTEASTSDVYAIANGAAYPIQTWDAYVAMGFLTRNIVVVDDGAINQIQGALGDCGADMGCISYNDLMFCGLEDDFQSATVDDDNQDTDTGDTGVDNTQTEDTGSDDNTPDTIVCYWDDDNDGYGNGNVSETFVSQTCPRGYSSNGDDWCDDDPTAHTYEQCHDSGGNIGDDTDEADADTDSDSDSDTDSDSDADADADADSDSDSDSDADSDADADADSDSDADADSDADTDNEVCVTREGVSIWDLGIFTDLDSSHWVSESGGVARVLNPILSDDSSSTCATFAGSWAKFNGYGRSSGLWGSYVVGADNGSSAIVVTDGSKASVLALTVNGVSLGFCTDSFDLCWNR</sequence>
<feature type="region of interest" description="Disordered" evidence="1">
    <location>
        <begin position="509"/>
        <end position="583"/>
    </location>
</feature>
<gene>
    <name evidence="3" type="ORF">UU50_C0021G0002</name>
</gene>
<dbReference type="InterPro" id="IPR050570">
    <property type="entry name" value="Cell_wall_metabolism_enzyme"/>
</dbReference>
<dbReference type="CDD" id="cd12797">
    <property type="entry name" value="M23_peptidase"/>
    <property type="match status" value="1"/>
</dbReference>
<dbReference type="InterPro" id="IPR016047">
    <property type="entry name" value="M23ase_b-sheet_dom"/>
</dbReference>
<dbReference type="PROSITE" id="PS51257">
    <property type="entry name" value="PROKAR_LIPOPROTEIN"/>
    <property type="match status" value="1"/>
</dbReference>
<dbReference type="PANTHER" id="PTHR21666:SF270">
    <property type="entry name" value="MUREIN HYDROLASE ACTIVATOR ENVC"/>
    <property type="match status" value="1"/>
</dbReference>
<feature type="compositionally biased region" description="Acidic residues" evidence="1">
    <location>
        <begin position="429"/>
        <end position="438"/>
    </location>
</feature>
<evidence type="ECO:0000256" key="1">
    <source>
        <dbReference type="SAM" id="MobiDB-lite"/>
    </source>
</evidence>
<feature type="region of interest" description="Disordered" evidence="1">
    <location>
        <begin position="429"/>
        <end position="460"/>
    </location>
</feature>
<dbReference type="AlphaFoldDB" id="A0A0G0VB67"/>
<dbReference type="Gene3D" id="2.70.70.10">
    <property type="entry name" value="Glucose Permease (Domain IIA)"/>
    <property type="match status" value="1"/>
</dbReference>
<proteinExistence type="predicted"/>
<evidence type="ECO:0000259" key="2">
    <source>
        <dbReference type="Pfam" id="PF01551"/>
    </source>
</evidence>
<reference evidence="3 4" key="1">
    <citation type="journal article" date="2015" name="Nature">
        <title>rRNA introns, odd ribosomes, and small enigmatic genomes across a large radiation of phyla.</title>
        <authorList>
            <person name="Brown C.T."/>
            <person name="Hug L.A."/>
            <person name="Thomas B.C."/>
            <person name="Sharon I."/>
            <person name="Castelle C.J."/>
            <person name="Singh A."/>
            <person name="Wilkins M.J."/>
            <person name="Williams K.H."/>
            <person name="Banfield J.F."/>
        </authorList>
    </citation>
    <scope>NUCLEOTIDE SEQUENCE [LARGE SCALE GENOMIC DNA]</scope>
</reference>
<feature type="compositionally biased region" description="Acidic residues" evidence="1">
    <location>
        <begin position="519"/>
        <end position="582"/>
    </location>
</feature>
<feature type="compositionally biased region" description="Low complexity" evidence="1">
    <location>
        <begin position="439"/>
        <end position="448"/>
    </location>
</feature>
<dbReference type="EMBL" id="LCAW01000021">
    <property type="protein sequence ID" value="KKR98124.1"/>
    <property type="molecule type" value="Genomic_DNA"/>
</dbReference>
<evidence type="ECO:0000313" key="4">
    <source>
        <dbReference type="Proteomes" id="UP000033930"/>
    </source>
</evidence>
<organism evidence="3 4">
    <name type="scientific">Candidatus Uhrbacteria bacterium GW2011_GWC1_41_20</name>
    <dbReference type="NCBI Taxonomy" id="1618983"/>
    <lineage>
        <taxon>Bacteria</taxon>
        <taxon>Candidatus Uhriibacteriota</taxon>
    </lineage>
</organism>
<dbReference type="Pfam" id="PF01551">
    <property type="entry name" value="Peptidase_M23"/>
    <property type="match status" value="1"/>
</dbReference>
<dbReference type="PANTHER" id="PTHR21666">
    <property type="entry name" value="PEPTIDASE-RELATED"/>
    <property type="match status" value="1"/>
</dbReference>
<dbReference type="GO" id="GO:0004222">
    <property type="term" value="F:metalloendopeptidase activity"/>
    <property type="evidence" value="ECO:0007669"/>
    <property type="project" value="TreeGrafter"/>
</dbReference>
<name>A0A0G0VB67_9BACT</name>
<dbReference type="InterPro" id="IPR011055">
    <property type="entry name" value="Dup_hybrid_motif"/>
</dbReference>